<proteinExistence type="predicted"/>
<dbReference type="RefSeq" id="WP_114791089.1">
    <property type="nucleotide sequence ID" value="NZ_CP139960.1"/>
</dbReference>
<dbReference type="Gene3D" id="3.40.30.10">
    <property type="entry name" value="Glutaredoxin"/>
    <property type="match status" value="1"/>
</dbReference>
<keyword evidence="3" id="KW-1185">Reference proteome</keyword>
<reference evidence="2 3" key="1">
    <citation type="submission" date="2023-12" db="EMBL/GenBank/DDBJ databases">
        <title>Genome sequencing and assembly of bacterial species from a model synthetic community.</title>
        <authorList>
            <person name="Hogle S.L."/>
        </authorList>
    </citation>
    <scope>NUCLEOTIDE SEQUENCE [LARGE SCALE GENOMIC DNA]</scope>
    <source>
        <strain evidence="2 3">HAMBI_3031</strain>
    </source>
</reference>
<name>A0ABZ0W6V1_9BACT</name>
<dbReference type="InterPro" id="IPR000866">
    <property type="entry name" value="AhpC/TSA"/>
</dbReference>
<dbReference type="InterPro" id="IPR036249">
    <property type="entry name" value="Thioredoxin-like_sf"/>
</dbReference>
<accession>A0ABZ0W6V1</accession>
<protein>
    <submittedName>
        <fullName evidence="2">Redoxin domain-containing protein</fullName>
    </submittedName>
</protein>
<feature type="domain" description="Alkyl hydroperoxide reductase subunit C/ Thiol specific antioxidant" evidence="1">
    <location>
        <begin position="55"/>
        <end position="141"/>
    </location>
</feature>
<dbReference type="Pfam" id="PF00578">
    <property type="entry name" value="AhpC-TSA"/>
    <property type="match status" value="1"/>
</dbReference>
<gene>
    <name evidence="2" type="ORF">U0035_21865</name>
</gene>
<sequence length="192" mass="21170">MKYFSSITFSILVAVSASHGQEKLLNSAHYKQAISSLANNKHPSTLLQSKLIAYIFLSPECPLSAYYIPLLNELHTNSKEAMVVGIVPGKSYSKQEVLNFVDKDKIKFPVYIDNKKKLVAVLGAAITPEAIVVSKGKHIVYKGAIDDKVENLGEKKVLSKHAYLENALTEISNNRTITITETKAVGCYINDI</sequence>
<dbReference type="PANTHER" id="PTHR43640:SF1">
    <property type="entry name" value="THIOREDOXIN-DEPENDENT PEROXIREDOXIN"/>
    <property type="match status" value="1"/>
</dbReference>
<dbReference type="InterPro" id="IPR047262">
    <property type="entry name" value="PRX-like1"/>
</dbReference>
<evidence type="ECO:0000313" key="3">
    <source>
        <dbReference type="Proteomes" id="UP001325680"/>
    </source>
</evidence>
<dbReference type="PANTHER" id="PTHR43640">
    <property type="entry name" value="OS07G0260300 PROTEIN"/>
    <property type="match status" value="1"/>
</dbReference>
<dbReference type="Proteomes" id="UP001325680">
    <property type="component" value="Chromosome"/>
</dbReference>
<dbReference type="SUPFAM" id="SSF52833">
    <property type="entry name" value="Thioredoxin-like"/>
    <property type="match status" value="1"/>
</dbReference>
<evidence type="ECO:0000259" key="1">
    <source>
        <dbReference type="Pfam" id="PF00578"/>
    </source>
</evidence>
<dbReference type="EMBL" id="CP139960">
    <property type="protein sequence ID" value="WQD38323.1"/>
    <property type="molecule type" value="Genomic_DNA"/>
</dbReference>
<organism evidence="2 3">
    <name type="scientific">Niabella yanshanensis</name>
    <dbReference type="NCBI Taxonomy" id="577386"/>
    <lineage>
        <taxon>Bacteria</taxon>
        <taxon>Pseudomonadati</taxon>
        <taxon>Bacteroidota</taxon>
        <taxon>Chitinophagia</taxon>
        <taxon>Chitinophagales</taxon>
        <taxon>Chitinophagaceae</taxon>
        <taxon>Niabella</taxon>
    </lineage>
</organism>
<evidence type="ECO:0000313" key="2">
    <source>
        <dbReference type="EMBL" id="WQD38323.1"/>
    </source>
</evidence>